<dbReference type="EMBL" id="MT142447">
    <property type="protein sequence ID" value="QJA81110.1"/>
    <property type="molecule type" value="Genomic_DNA"/>
</dbReference>
<name>A0A6M3XEA7_9ZZZZ</name>
<protein>
    <submittedName>
        <fullName evidence="2">Putative minor tail protein</fullName>
    </submittedName>
</protein>
<dbReference type="InterPro" id="IPR010633">
    <property type="entry name" value="Phage_lambda_GpZ"/>
</dbReference>
<evidence type="ECO:0000313" key="2">
    <source>
        <dbReference type="EMBL" id="QJH96161.1"/>
    </source>
</evidence>
<dbReference type="EMBL" id="MT144641">
    <property type="protein sequence ID" value="QJH96161.1"/>
    <property type="molecule type" value="Genomic_DNA"/>
</dbReference>
<organism evidence="2">
    <name type="scientific">viral metagenome</name>
    <dbReference type="NCBI Taxonomy" id="1070528"/>
    <lineage>
        <taxon>unclassified sequences</taxon>
        <taxon>metagenomes</taxon>
        <taxon>organismal metagenomes</taxon>
    </lineage>
</organism>
<dbReference type="Pfam" id="PF06763">
    <property type="entry name" value="Minor_tail_Z"/>
    <property type="match status" value="1"/>
</dbReference>
<gene>
    <name evidence="1" type="ORF">MM415A00587_0028</name>
    <name evidence="2" type="ORF">TM448B00641_0028</name>
</gene>
<dbReference type="AlphaFoldDB" id="A0A6M3XEA7"/>
<sequence length="205" mass="22876">MSGVKLSAKGGRKSLERVGAIDKKLRKAVLMAMNDTGESLRSNILKDMSGEVNIKRPVIRDRVRLTKARRLGDVVRIWALKKGLVLSHFPHKQLYEKQKGGKRRKAGVRVNVSGQTKVLPGAFIVKTLGSGSTDGLIFVREGPKRSLEERRGAGAYGADLLRQPIRALYGPSPSQILETRKPDYEAEGDRILDREIRRQIERAKL</sequence>
<proteinExistence type="predicted"/>
<reference evidence="2" key="1">
    <citation type="submission" date="2020-03" db="EMBL/GenBank/DDBJ databases">
        <title>The deep terrestrial virosphere.</title>
        <authorList>
            <person name="Holmfeldt K."/>
            <person name="Nilsson E."/>
            <person name="Simone D."/>
            <person name="Lopez-Fernandez M."/>
            <person name="Wu X."/>
            <person name="de Brujin I."/>
            <person name="Lundin D."/>
            <person name="Andersson A."/>
            <person name="Bertilsson S."/>
            <person name="Dopson M."/>
        </authorList>
    </citation>
    <scope>NUCLEOTIDE SEQUENCE</scope>
    <source>
        <strain evidence="1">MM415A00587</strain>
        <strain evidence="2">TM448B00641</strain>
    </source>
</reference>
<evidence type="ECO:0000313" key="1">
    <source>
        <dbReference type="EMBL" id="QJA81110.1"/>
    </source>
</evidence>
<accession>A0A6M3XEA7</accession>